<sequence length="657" mass="74214">MSKTLALILGRQHSSVQPFRTIASSFSISKSCCGGLLETQTLPSAWRHSRIRSLSPQKRYVNNMAANGQTTGSHDSSTKVRHHSVSDEELQTRTKLPKKLIVCCDGTWMDSDNGWVKGKWGQPGHLQQPTNVTRIARAVASEDDGHHPQIVYYQAGIGTGLGLYSHLVGGVSGMGLSENVREAYSFLASNYSSEGPLVDPDSIFLIGFSRGAYTARSLGGFICALGILTKTAMPHFYEVFSDWENAGEKHYKPLFFDNYFKTYSDIKSVKPDEKLARDPNKRDEYLRSYFRLLLELNLTQEVNIKCIGVWDTVGALGIPVNPIIQRILPFLPSFIREAKWFDTRLDSHVQNAYHALALDERRFPYSPAVWELQDGCKTNMKQVWFPGAHSNVGGSYADTGTADITLAWMMDQLAGHTRPSDQEFYHVDWIKFDEDFVNAANVRQMKWDATHKPEQYRGWGRGKVYDSLTFPQNLAGKKNRSPGRYHRTFYDTGNTDPVNFLSNTHEYIHASVRARIDLGGRGLEPDNDEKSISNIVLGAVKKTWNLIARKSQDLYLPQNPDGPLYGWKLDDGHKSHDEPNLDIDTTAPTDNESVIRWVYDGSEKIPVRVMEEDRLGKFERILLEKDPELAKKIIFTNDGWKDEPPSKTPSPRFGKTI</sequence>
<dbReference type="Pfam" id="PF09994">
    <property type="entry name" value="T6SS_Tle1-like_cat"/>
    <property type="match status" value="1"/>
</dbReference>
<evidence type="ECO:0000313" key="4">
    <source>
        <dbReference type="Proteomes" id="UP001303373"/>
    </source>
</evidence>
<gene>
    <name evidence="3" type="ORF">R9X50_00644100</name>
</gene>
<dbReference type="PANTHER" id="PTHR33840">
    <property type="match status" value="1"/>
</dbReference>
<dbReference type="InterPro" id="IPR018712">
    <property type="entry name" value="Tle1-like_cat"/>
</dbReference>
<dbReference type="Proteomes" id="UP001303373">
    <property type="component" value="Chromosome 10"/>
</dbReference>
<proteinExistence type="predicted"/>
<dbReference type="InterPro" id="IPR029058">
    <property type="entry name" value="AB_hydrolase_fold"/>
</dbReference>
<reference evidence="3 4" key="1">
    <citation type="submission" date="2023-11" db="EMBL/GenBank/DDBJ databases">
        <title>An acidophilic fungus is an integral part of prey digestion in a carnivorous sundew plant.</title>
        <authorList>
            <person name="Tsai I.J."/>
        </authorList>
    </citation>
    <scope>NUCLEOTIDE SEQUENCE [LARGE SCALE GENOMIC DNA]</scope>
    <source>
        <strain evidence="3">169a</strain>
    </source>
</reference>
<feature type="domain" description="T6SS Phospholipase effector Tle1-like catalytic" evidence="2">
    <location>
        <begin position="98"/>
        <end position="412"/>
    </location>
</feature>
<dbReference type="PANTHER" id="PTHR33840:SF1">
    <property type="entry name" value="TLE1 PHOSPHOLIPASE DOMAIN-CONTAINING PROTEIN"/>
    <property type="match status" value="1"/>
</dbReference>
<feature type="compositionally biased region" description="Polar residues" evidence="1">
    <location>
        <begin position="66"/>
        <end position="75"/>
    </location>
</feature>
<dbReference type="SUPFAM" id="SSF53474">
    <property type="entry name" value="alpha/beta-Hydrolases"/>
    <property type="match status" value="1"/>
</dbReference>
<keyword evidence="4" id="KW-1185">Reference proteome</keyword>
<name>A0AAQ3M9P0_9PEZI</name>
<feature type="region of interest" description="Disordered" evidence="1">
    <location>
        <begin position="638"/>
        <end position="657"/>
    </location>
</feature>
<evidence type="ECO:0000313" key="3">
    <source>
        <dbReference type="EMBL" id="WPH03560.1"/>
    </source>
</evidence>
<dbReference type="AlphaFoldDB" id="A0AAQ3M9P0"/>
<organism evidence="3 4">
    <name type="scientific">Acrodontium crateriforme</name>
    <dbReference type="NCBI Taxonomy" id="150365"/>
    <lineage>
        <taxon>Eukaryota</taxon>
        <taxon>Fungi</taxon>
        <taxon>Dikarya</taxon>
        <taxon>Ascomycota</taxon>
        <taxon>Pezizomycotina</taxon>
        <taxon>Dothideomycetes</taxon>
        <taxon>Dothideomycetidae</taxon>
        <taxon>Mycosphaerellales</taxon>
        <taxon>Teratosphaeriaceae</taxon>
        <taxon>Acrodontium</taxon>
    </lineage>
</organism>
<dbReference type="EMBL" id="CP138589">
    <property type="protein sequence ID" value="WPH03560.1"/>
    <property type="molecule type" value="Genomic_DNA"/>
</dbReference>
<evidence type="ECO:0000259" key="2">
    <source>
        <dbReference type="Pfam" id="PF09994"/>
    </source>
</evidence>
<accession>A0AAQ3M9P0</accession>
<feature type="region of interest" description="Disordered" evidence="1">
    <location>
        <begin position="66"/>
        <end position="89"/>
    </location>
</feature>
<protein>
    <recommendedName>
        <fullName evidence="2">T6SS Phospholipase effector Tle1-like catalytic domain-containing protein</fullName>
    </recommendedName>
</protein>
<evidence type="ECO:0000256" key="1">
    <source>
        <dbReference type="SAM" id="MobiDB-lite"/>
    </source>
</evidence>